<gene>
    <name evidence="1" type="ORF">DDR56_15905</name>
</gene>
<organism evidence="1 2">
    <name type="scientific">Vreelandella venusta</name>
    <dbReference type="NCBI Taxonomy" id="44935"/>
    <lineage>
        <taxon>Bacteria</taxon>
        <taxon>Pseudomonadati</taxon>
        <taxon>Pseudomonadota</taxon>
        <taxon>Gammaproteobacteria</taxon>
        <taxon>Oceanospirillales</taxon>
        <taxon>Halomonadaceae</taxon>
        <taxon>Vreelandella</taxon>
    </lineage>
</organism>
<dbReference type="Pfam" id="PF04339">
    <property type="entry name" value="FemAB_like"/>
    <property type="match status" value="1"/>
</dbReference>
<dbReference type="Gene3D" id="3.40.630.30">
    <property type="match status" value="1"/>
</dbReference>
<keyword evidence="2" id="KW-1185">Reference proteome</keyword>
<comment type="caution">
    <text evidence="1">The sequence shown here is derived from an EMBL/GenBank/DDBJ whole genome shotgun (WGS) entry which is preliminary data.</text>
</comment>
<sequence length="406" mass="45995">MPTLNHSLRTQRSVNVLTPPVSTTTSLPPFGAVWARWFNSISSLDHHEWDSLVEDSNFFNSYRWLQSLEYFSRPRSVLAAFGPGGLLAGCPIWEGQPDDPLFAPSHWFTELPGPWKEKFLWVGAYRSTHNELICGHGARHQEALALLLHELQNKSNHDGLAGVLLPYMPLKRALYVASHHPDAQVLLHDAEASQHISPGGLDDTISSWKKHYRTRTRAEINAFHNQGNQIEWSPITPVLEEILVNLVAMNRSKHGATTGASWMRKVFMSQHQSNVIDHSIVALSRNKGKINAATIFYRFGNSLHARYFGSDYTEEKDDFRYFVLSYYAPLRYAPKHGLKTSHLSVSALDAKAKRGGCIEPLATVAIFRKEKLADDLVKKHNFAVVDSHQNRFRKHLASEWFNDGII</sequence>
<dbReference type="Proteomes" id="UP001318401">
    <property type="component" value="Unassembled WGS sequence"/>
</dbReference>
<protein>
    <recommendedName>
        <fullName evidence="3">GNAT family N-acetyltransferase</fullName>
    </recommendedName>
</protein>
<name>A0ABX2BG20_9GAMM</name>
<evidence type="ECO:0000313" key="1">
    <source>
        <dbReference type="EMBL" id="NPT32039.1"/>
    </source>
</evidence>
<dbReference type="SUPFAM" id="SSF55729">
    <property type="entry name" value="Acyl-CoA N-acyltransferases (Nat)"/>
    <property type="match status" value="1"/>
</dbReference>
<dbReference type="EMBL" id="QDKN01000008">
    <property type="protein sequence ID" value="NPT32039.1"/>
    <property type="molecule type" value="Genomic_DNA"/>
</dbReference>
<dbReference type="InterPro" id="IPR007434">
    <property type="entry name" value="FemAB-like"/>
</dbReference>
<proteinExistence type="predicted"/>
<accession>A0ABX2BG20</accession>
<dbReference type="InterPro" id="IPR016181">
    <property type="entry name" value="Acyl_CoA_acyltransferase"/>
</dbReference>
<evidence type="ECO:0008006" key="3">
    <source>
        <dbReference type="Google" id="ProtNLM"/>
    </source>
</evidence>
<evidence type="ECO:0000313" key="2">
    <source>
        <dbReference type="Proteomes" id="UP001318401"/>
    </source>
</evidence>
<reference evidence="1 2" key="1">
    <citation type="submission" date="2018-04" db="EMBL/GenBank/DDBJ databases">
        <authorList>
            <person name="Li G."/>
            <person name="Du W."/>
            <person name="Bai Y."/>
        </authorList>
    </citation>
    <scope>NUCLEOTIDE SEQUENCE [LARGE SCALE GENOMIC DNA]</scope>
    <source>
        <strain evidence="1 2">YYYZ-3</strain>
    </source>
</reference>